<dbReference type="InterPro" id="IPR001279">
    <property type="entry name" value="Metallo-B-lactamas"/>
</dbReference>
<dbReference type="InterPro" id="IPR036866">
    <property type="entry name" value="RibonucZ/Hydroxyglut_hydro"/>
</dbReference>
<dbReference type="RefSeq" id="WP_207338535.1">
    <property type="nucleotide sequence ID" value="NZ_JAFMYU010000033.1"/>
</dbReference>
<dbReference type="InterPro" id="IPR052533">
    <property type="entry name" value="WalJ/YycJ-like"/>
</dbReference>
<evidence type="ECO:0000259" key="1">
    <source>
        <dbReference type="SMART" id="SM00849"/>
    </source>
</evidence>
<name>A0A939K2Y7_9BACT</name>
<proteinExistence type="predicted"/>
<dbReference type="Proteomes" id="UP000664795">
    <property type="component" value="Unassembled WGS sequence"/>
</dbReference>
<evidence type="ECO:0000313" key="2">
    <source>
        <dbReference type="EMBL" id="MBO0934571.1"/>
    </source>
</evidence>
<protein>
    <submittedName>
        <fullName evidence="2">MBL fold metallo-hydrolase</fullName>
    </submittedName>
</protein>
<comment type="caution">
    <text evidence="2">The sequence shown here is derived from an EMBL/GenBank/DDBJ whole genome shotgun (WGS) entry which is preliminary data.</text>
</comment>
<accession>A0A939K2Y7</accession>
<dbReference type="SMART" id="SM00849">
    <property type="entry name" value="Lactamase_B"/>
    <property type="match status" value="1"/>
</dbReference>
<organism evidence="2 3">
    <name type="scientific">Fibrella aquatilis</name>
    <dbReference type="NCBI Taxonomy" id="2817059"/>
    <lineage>
        <taxon>Bacteria</taxon>
        <taxon>Pseudomonadati</taxon>
        <taxon>Bacteroidota</taxon>
        <taxon>Cytophagia</taxon>
        <taxon>Cytophagales</taxon>
        <taxon>Spirosomataceae</taxon>
        <taxon>Fibrella</taxon>
    </lineage>
</organism>
<dbReference type="SUPFAM" id="SSF56281">
    <property type="entry name" value="Metallo-hydrolase/oxidoreductase"/>
    <property type="match status" value="1"/>
</dbReference>
<gene>
    <name evidence="2" type="ORF">J2I48_26405</name>
</gene>
<dbReference type="Pfam" id="PF12706">
    <property type="entry name" value="Lactamase_B_2"/>
    <property type="match status" value="1"/>
</dbReference>
<evidence type="ECO:0000313" key="3">
    <source>
        <dbReference type="Proteomes" id="UP000664795"/>
    </source>
</evidence>
<dbReference type="PANTHER" id="PTHR47619">
    <property type="entry name" value="METALLO-HYDROLASE YYCJ-RELATED"/>
    <property type="match status" value="1"/>
</dbReference>
<dbReference type="PANTHER" id="PTHR47619:SF1">
    <property type="entry name" value="EXODEOXYRIBONUCLEASE WALJ"/>
    <property type="match status" value="1"/>
</dbReference>
<dbReference type="Gene3D" id="3.60.15.10">
    <property type="entry name" value="Ribonuclease Z/Hydroxyacylglutathione hydrolase-like"/>
    <property type="match status" value="1"/>
</dbReference>
<reference evidence="2 3" key="1">
    <citation type="submission" date="2021-03" db="EMBL/GenBank/DDBJ databases">
        <title>Fibrella sp. HMF5036 genome sequencing and assembly.</title>
        <authorList>
            <person name="Kang H."/>
            <person name="Kim H."/>
            <person name="Bae S."/>
            <person name="Joh K."/>
        </authorList>
    </citation>
    <scope>NUCLEOTIDE SEQUENCE [LARGE SCALE GENOMIC DNA]</scope>
    <source>
        <strain evidence="2 3">HMF5036</strain>
    </source>
</reference>
<keyword evidence="3" id="KW-1185">Reference proteome</keyword>
<dbReference type="EMBL" id="JAFMYU010000033">
    <property type="protein sequence ID" value="MBO0934571.1"/>
    <property type="molecule type" value="Genomic_DNA"/>
</dbReference>
<sequence>MPLYITSLNSGSNANCYYVGNAQEAVLIDAGLSCRQTEQRLKRLGLSLQTVKGVFISHEHSDHISGLEQLAWKHQLPVYITPGTLKHSRLPQQSFPIHHWPADNTIYIGDLTITAFPKEHDAADPHSFLVRDQTTCVGIFTDIGVACEQVIHHFSQCHAAFLEANYDEDLLENGRYPYFLKQRIRGGRGHLSNQQALALFRAHKPPFMSHVVMSHLSQSNNSPQLVAELFAPHLAGTELIIAPRFAETAVQVVGG</sequence>
<feature type="domain" description="Metallo-beta-lactamase" evidence="1">
    <location>
        <begin position="13"/>
        <end position="190"/>
    </location>
</feature>
<dbReference type="AlphaFoldDB" id="A0A939K2Y7"/>